<evidence type="ECO:0000256" key="5">
    <source>
        <dbReference type="ARBA" id="ARBA00022989"/>
    </source>
</evidence>
<dbReference type="InterPro" id="IPR045042">
    <property type="entry name" value="YnaI-like"/>
</dbReference>
<dbReference type="PANTHER" id="PTHR43634:SF2">
    <property type="entry name" value="LOW CONDUCTANCE MECHANOSENSITIVE CHANNEL YNAI"/>
    <property type="match status" value="1"/>
</dbReference>
<reference evidence="12 13" key="1">
    <citation type="submission" date="2016-03" db="EMBL/GenBank/DDBJ databases">
        <authorList>
            <person name="Ploux O."/>
        </authorList>
    </citation>
    <scope>NUCLEOTIDE SEQUENCE [LARGE SCALE GENOMIC DNA]</scope>
    <source>
        <strain evidence="12 13">R0</strain>
    </source>
</reference>
<keyword evidence="5 8" id="KW-1133">Transmembrane helix</keyword>
<evidence type="ECO:0000259" key="10">
    <source>
        <dbReference type="Pfam" id="PF21082"/>
    </source>
</evidence>
<evidence type="ECO:0000256" key="6">
    <source>
        <dbReference type="ARBA" id="ARBA00023136"/>
    </source>
</evidence>
<sequence>MREHTMDKGLVKESSVVSHDLAELFNQTAFLMPNWKWFGLALVIVLGFFLHPVFKFVLRQIKNHNPIARRFPDSFTGHIVTQPIERPIAWLLTIALWLIGGNAIGLPEKLNRYYDNTLTFFLAINIIVLLFYCVDAMKDVLTKVSIKNSSSYNYGGQLIPYASKALKVLIFVLGVLIALQSFGLNVMSLLAGLGLGGLALALAAQDTAANVFGSVSIMLDNPFKVGDWIKTKDTEGTVEEIGFRSTRIRTFYNSVVTLPNATIAKELIDNMGVRPARRIRQVLGITYETPIPMITKFCDQVREKIKSHDKVNPDTVTVAFNNFNQSSLDVLVNFHIHVYTGPEELELQQNIFLEILQIAADLNVEFAYPTQTTYSKDAPPPMAKNDFVPSPQA</sequence>
<dbReference type="InterPro" id="IPR011014">
    <property type="entry name" value="MscS_channel_TM-2"/>
</dbReference>
<evidence type="ECO:0000259" key="9">
    <source>
        <dbReference type="Pfam" id="PF00924"/>
    </source>
</evidence>
<evidence type="ECO:0000256" key="4">
    <source>
        <dbReference type="ARBA" id="ARBA00022692"/>
    </source>
</evidence>
<dbReference type="Pfam" id="PF21088">
    <property type="entry name" value="MS_channel_1st"/>
    <property type="match status" value="1"/>
</dbReference>
<dbReference type="InterPro" id="IPR006685">
    <property type="entry name" value="MscS_channel_2nd"/>
</dbReference>
<name>A0A150WMT6_BDEBC</name>
<evidence type="ECO:0008006" key="14">
    <source>
        <dbReference type="Google" id="ProtNLM"/>
    </source>
</evidence>
<dbReference type="SUPFAM" id="SSF82861">
    <property type="entry name" value="Mechanosensitive channel protein MscS (YggB), transmembrane region"/>
    <property type="match status" value="1"/>
</dbReference>
<organism evidence="12 13">
    <name type="scientific">Bdellovibrio bacteriovorus</name>
    <dbReference type="NCBI Taxonomy" id="959"/>
    <lineage>
        <taxon>Bacteria</taxon>
        <taxon>Pseudomonadati</taxon>
        <taxon>Bdellovibrionota</taxon>
        <taxon>Bdellovibrionia</taxon>
        <taxon>Bdellovibrionales</taxon>
        <taxon>Pseudobdellovibrionaceae</taxon>
        <taxon>Bdellovibrio</taxon>
    </lineage>
</organism>
<dbReference type="InterPro" id="IPR023408">
    <property type="entry name" value="MscS_beta-dom_sf"/>
</dbReference>
<dbReference type="GO" id="GO:0008381">
    <property type="term" value="F:mechanosensitive monoatomic ion channel activity"/>
    <property type="evidence" value="ECO:0007669"/>
    <property type="project" value="UniProtKB-ARBA"/>
</dbReference>
<feature type="transmembrane region" description="Helical" evidence="8">
    <location>
        <begin position="88"/>
        <end position="106"/>
    </location>
</feature>
<dbReference type="OrthoDB" id="5288997at2"/>
<dbReference type="Pfam" id="PF00924">
    <property type="entry name" value="MS_channel_2nd"/>
    <property type="match status" value="1"/>
</dbReference>
<dbReference type="AlphaFoldDB" id="A0A150WMT6"/>
<dbReference type="InterPro" id="IPR049278">
    <property type="entry name" value="MS_channel_C"/>
</dbReference>
<comment type="caution">
    <text evidence="12">The sequence shown here is derived from an EMBL/GenBank/DDBJ whole genome shotgun (WGS) entry which is preliminary data.</text>
</comment>
<comment type="subcellular location">
    <subcellularLocation>
        <location evidence="1">Cell membrane</location>
        <topology evidence="1">Multi-pass membrane protein</topology>
    </subcellularLocation>
</comment>
<evidence type="ECO:0000256" key="1">
    <source>
        <dbReference type="ARBA" id="ARBA00004651"/>
    </source>
</evidence>
<accession>A0A150WMT6</accession>
<feature type="transmembrane region" description="Helical" evidence="8">
    <location>
        <begin position="118"/>
        <end position="137"/>
    </location>
</feature>
<feature type="domain" description="Mechanosensitive ion channel transmembrane helices 2/3" evidence="11">
    <location>
        <begin position="164"/>
        <end position="205"/>
    </location>
</feature>
<dbReference type="InterPro" id="IPR011066">
    <property type="entry name" value="MscS_channel_C_sf"/>
</dbReference>
<proteinExistence type="inferred from homology"/>
<dbReference type="Proteomes" id="UP000075320">
    <property type="component" value="Unassembled WGS sequence"/>
</dbReference>
<keyword evidence="13" id="KW-1185">Reference proteome</keyword>
<dbReference type="SUPFAM" id="SSF82689">
    <property type="entry name" value="Mechanosensitive channel protein MscS (YggB), C-terminal domain"/>
    <property type="match status" value="1"/>
</dbReference>
<dbReference type="InterPro" id="IPR049142">
    <property type="entry name" value="MS_channel_1st"/>
</dbReference>
<evidence type="ECO:0000313" key="13">
    <source>
        <dbReference type="Proteomes" id="UP000075320"/>
    </source>
</evidence>
<evidence type="ECO:0000259" key="11">
    <source>
        <dbReference type="Pfam" id="PF21088"/>
    </source>
</evidence>
<feature type="region of interest" description="Disordered" evidence="7">
    <location>
        <begin position="373"/>
        <end position="393"/>
    </location>
</feature>
<dbReference type="InterPro" id="IPR010920">
    <property type="entry name" value="LSM_dom_sf"/>
</dbReference>
<gene>
    <name evidence="12" type="ORF">AZI86_00530</name>
</gene>
<protein>
    <recommendedName>
        <fullName evidence="14">Mechanosensitive ion channel family protein</fullName>
    </recommendedName>
</protein>
<dbReference type="EMBL" id="LUKE01000001">
    <property type="protein sequence ID" value="KYG65599.1"/>
    <property type="molecule type" value="Genomic_DNA"/>
</dbReference>
<evidence type="ECO:0000256" key="3">
    <source>
        <dbReference type="ARBA" id="ARBA00022475"/>
    </source>
</evidence>
<evidence type="ECO:0000313" key="12">
    <source>
        <dbReference type="EMBL" id="KYG65599.1"/>
    </source>
</evidence>
<keyword evidence="3" id="KW-1003">Cell membrane</keyword>
<dbReference type="Gene3D" id="3.30.70.100">
    <property type="match status" value="1"/>
</dbReference>
<feature type="domain" description="Mechanosensitive ion channel MscS C-terminal" evidence="10">
    <location>
        <begin position="283"/>
        <end position="363"/>
    </location>
</feature>
<dbReference type="Pfam" id="PF21082">
    <property type="entry name" value="MS_channel_3rd"/>
    <property type="match status" value="1"/>
</dbReference>
<dbReference type="PANTHER" id="PTHR43634">
    <property type="entry name" value="OW CONDUCTANCE MECHANOSENSITIVE CHANNEL"/>
    <property type="match status" value="1"/>
</dbReference>
<dbReference type="SUPFAM" id="SSF50182">
    <property type="entry name" value="Sm-like ribonucleoproteins"/>
    <property type="match status" value="1"/>
</dbReference>
<keyword evidence="6 8" id="KW-0472">Membrane</keyword>
<evidence type="ECO:0000256" key="7">
    <source>
        <dbReference type="SAM" id="MobiDB-lite"/>
    </source>
</evidence>
<keyword evidence="4 8" id="KW-0812">Transmembrane</keyword>
<dbReference type="Gene3D" id="1.10.287.1260">
    <property type="match status" value="1"/>
</dbReference>
<feature type="transmembrane region" description="Helical" evidence="8">
    <location>
        <begin position="37"/>
        <end position="58"/>
    </location>
</feature>
<comment type="similarity">
    <text evidence="2">Belongs to the MscS (TC 1.A.23) family.</text>
</comment>
<dbReference type="GO" id="GO:0005886">
    <property type="term" value="C:plasma membrane"/>
    <property type="evidence" value="ECO:0007669"/>
    <property type="project" value="UniProtKB-SubCell"/>
</dbReference>
<evidence type="ECO:0000256" key="2">
    <source>
        <dbReference type="ARBA" id="ARBA00008017"/>
    </source>
</evidence>
<feature type="domain" description="Mechanosensitive ion channel MscS" evidence="9">
    <location>
        <begin position="206"/>
        <end position="271"/>
    </location>
</feature>
<evidence type="ECO:0000256" key="8">
    <source>
        <dbReference type="SAM" id="Phobius"/>
    </source>
</evidence>
<feature type="transmembrane region" description="Helical" evidence="8">
    <location>
        <begin position="158"/>
        <end position="179"/>
    </location>
</feature>
<dbReference type="Gene3D" id="2.30.30.60">
    <property type="match status" value="1"/>
</dbReference>